<sequence>MKAISASWVKRHPESCCEVQGKRRNYLLSGRGQRASGSGDKLEYFWGNRFPPGERWSDFSCSVTVMTNVTQKENSVTIWEI</sequence>
<proteinExistence type="predicted"/>
<keyword evidence="2" id="KW-1185">Reference proteome</keyword>
<evidence type="ECO:0000313" key="1">
    <source>
        <dbReference type="EMBL" id="GAB0183861.1"/>
    </source>
</evidence>
<comment type="caution">
    <text evidence="1">The sequence shown here is derived from an EMBL/GenBank/DDBJ whole genome shotgun (WGS) entry which is preliminary data.</text>
</comment>
<evidence type="ECO:0000313" key="2">
    <source>
        <dbReference type="Proteomes" id="UP001623348"/>
    </source>
</evidence>
<dbReference type="EMBL" id="BAAFJT010000002">
    <property type="protein sequence ID" value="GAB0183861.1"/>
    <property type="molecule type" value="Genomic_DNA"/>
</dbReference>
<dbReference type="Proteomes" id="UP001623348">
    <property type="component" value="Unassembled WGS sequence"/>
</dbReference>
<name>A0ABC9WF33_GRUJA</name>
<organism evidence="1 2">
    <name type="scientific">Grus japonensis</name>
    <name type="common">Japanese crane</name>
    <name type="synonym">Red-crowned crane</name>
    <dbReference type="NCBI Taxonomy" id="30415"/>
    <lineage>
        <taxon>Eukaryota</taxon>
        <taxon>Metazoa</taxon>
        <taxon>Chordata</taxon>
        <taxon>Craniata</taxon>
        <taxon>Vertebrata</taxon>
        <taxon>Euteleostomi</taxon>
        <taxon>Archelosauria</taxon>
        <taxon>Archosauria</taxon>
        <taxon>Dinosauria</taxon>
        <taxon>Saurischia</taxon>
        <taxon>Theropoda</taxon>
        <taxon>Coelurosauria</taxon>
        <taxon>Aves</taxon>
        <taxon>Neognathae</taxon>
        <taxon>Neoaves</taxon>
        <taxon>Gruiformes</taxon>
        <taxon>Gruidae</taxon>
        <taxon>Grus</taxon>
    </lineage>
</organism>
<reference evidence="1 2" key="1">
    <citation type="submission" date="2024-06" db="EMBL/GenBank/DDBJ databases">
        <title>The draft genome of Grus japonensis, version 3.</title>
        <authorList>
            <person name="Nabeshima K."/>
            <person name="Suzuki S."/>
            <person name="Onuma M."/>
        </authorList>
    </citation>
    <scope>NUCLEOTIDE SEQUENCE [LARGE SCALE GENOMIC DNA]</scope>
    <source>
        <strain evidence="1 2">451A</strain>
    </source>
</reference>
<dbReference type="AlphaFoldDB" id="A0ABC9WF33"/>
<protein>
    <submittedName>
        <fullName evidence="1">Uncharacterized protein</fullName>
    </submittedName>
</protein>
<accession>A0ABC9WF33</accession>
<gene>
    <name evidence="1" type="ORF">GRJ2_000851400</name>
</gene>